<dbReference type="GO" id="GO:0035869">
    <property type="term" value="C:ciliary transition zone"/>
    <property type="evidence" value="ECO:0000318"/>
    <property type="project" value="GO_Central"/>
</dbReference>
<feature type="coiled-coil region" evidence="8">
    <location>
        <begin position="768"/>
        <end position="820"/>
    </location>
</feature>
<dbReference type="PANTHER" id="PTHR18879">
    <property type="entry name" value="CENTROSOMAL PROTEIN OF 290 KDA"/>
    <property type="match status" value="1"/>
</dbReference>
<proteinExistence type="predicted"/>
<protein>
    <submittedName>
        <fullName evidence="10">Centrosomal protein of 290 kDa-like Protein</fullName>
    </submittedName>
</protein>
<evidence type="ECO:0000256" key="1">
    <source>
        <dbReference type="ARBA" id="ARBA00004120"/>
    </source>
</evidence>
<sequence length="1776" mass="207419">MDWEYLFSRSPEDFTEEEKDDLYNTVTWYNCDGENLDLKKCIRLIKVSQEVLKYKGEQVEILLHKLDELATQQGEEDIKKLESDTDARSSKSRKSSSLEFENLEQKYLELKSKYKKQVRLNEKNSAEFNKLQKKVANLEQERSRLINELQVINQEDNQSDVSETVKEQHKELVNALHNKNKQISDLLRDIEVAEKENVILREKLETVRDELAVATKELTMLTENLKATKIQQNESSENLTRVLAENENLRDELREILEQKQNFEREMEEFTEEVNVRVDEWKKILEEKEKEITDLRSRQMQSSHHSSLSSLPQDNEPQVALLNKILNEREKQLMEVKTQLHEAVKEMEETTTIIKSLKEEKGDDGRKIADLSESVKELKKQLKTAHKRAQDLQQELSHVEKLIGEKDDDIKDILFKLKDEGQTDLSEYLTQIQHLKSQNRVNEKQIMDLVKTANKLQDSCDRYEKENQALRDRLGITPDEVINISGVIAKQKQQKREISSLKKQIQKLEEENLEIRMQIHKQKQTPEQLDSGRSQDEDISTKNQIKALVEENEALRKGMHEILDSLNSRKETSLKEVKSETFEQLLRALDVKHISGWYHPAMRLQAELHNQEGINAELREQLRLARIESQSVRSVSEKSVDMVDFSLSNVVATADLTTIANIHQTLQDLFIKLDEDSMRDEEIEAKLLSYKESFEQIRQEIGLLYQEYLNEKQRVTDKMSEYEEKIFDLQEANEIKEKKLSLLAESSDQKVSKSLDLAEENVILTRKRSYLENDIKRLTSQVTNLQTDLANAETACLRKINDLSKRNKTLTNSVEILTNQLKFAVDPNDHAELRKNFESLTLKYRDLLTKYTQAGQDKDFQLKMLEEIRKNLQVEKAELENKVLNLSEKLHASATESDEGLAKKLAQSEANELSERQRANHTNNLYELVKEQLQKCEDRCKQVDKYNTEILQKNLVLQEQLKDAENKFVNFIDTATYKALQTKYNELLQINTNLTASTADLQEELALLKKSNRGISHWNAEKEQELLDLKHQIVDLQAISDEKMQIARLGAELSHSRLQEAEYKRKIEQLSEELHDCNAKCEELTKEMQRKALNGIEKENELLKKVSVLRELLMKSKLQYFGCVPLPSEEKFINNIKQAISDKHEAFLNLYNAQITANESSILKEQCEKELKNLEQVLKSNFTNLETVRELLSGHQDKKSSEFNEIKYRRQCALKETQLQHIFDRVKIQDEQIIKLEEELFTLHTNFSFDLEPEITIDHKETTNNMQLSKEIAVKDQTIEELKNKINEYELSLTTLKKQLADKQSQITFYERHIMELQSKKEAPETIDLNKNEEILTLKCSLKTFQDSLKEKEEDILRYQSLLKEDRDKHSMAASLMRDELKVLQKCLTEERQKVAELKSAVNGVHPGKAALEQYFLQVQSLEDELGDLRTQVSSLESQLQASRQEAVRWRVLANDRLETMQKLGQDLEDLHRNEIMAYKNEAEKWREEVTTLKQMISKYRSEMGHDFDFQKLLKEKDDKIHELNVILRHAKSEARKNVEKFDSESSSKVSELESTKEQLLKEHEAIKKRFDQLLLRERTAREEIRELKGKLLKKPILSARSDKSEKSIKEQLQKKVTSLENEIVELKDKLATQISVNEGHRVKIAQNFERWNKQKHFQQLAEKLKNKLKAKEADFEKLQETCAGYRILIERLEREKYNLENKIRSMKSGTAQHINHEIEMLKLENMKLISENEALASKLEMQQHHAGGLGAAMLQEKLEGQERKIAILELSSKVS</sequence>
<keyword evidence="6" id="KW-0206">Cytoskeleton</keyword>
<dbReference type="GO" id="GO:0097711">
    <property type="term" value="P:ciliary basal body-plasma membrane docking"/>
    <property type="evidence" value="ECO:0000318"/>
    <property type="project" value="GO_Central"/>
</dbReference>
<organism evidence="10 11">
    <name type="scientific">Tribolium castaneum</name>
    <name type="common">Red flour beetle</name>
    <dbReference type="NCBI Taxonomy" id="7070"/>
    <lineage>
        <taxon>Eukaryota</taxon>
        <taxon>Metazoa</taxon>
        <taxon>Ecdysozoa</taxon>
        <taxon>Arthropoda</taxon>
        <taxon>Hexapoda</taxon>
        <taxon>Insecta</taxon>
        <taxon>Pterygota</taxon>
        <taxon>Neoptera</taxon>
        <taxon>Endopterygota</taxon>
        <taxon>Coleoptera</taxon>
        <taxon>Polyphaga</taxon>
        <taxon>Cucujiformia</taxon>
        <taxon>Tenebrionidae</taxon>
        <taxon>Tenebrionidae incertae sedis</taxon>
        <taxon>Tribolium</taxon>
    </lineage>
</organism>
<feature type="compositionally biased region" description="Basic and acidic residues" evidence="9">
    <location>
        <begin position="76"/>
        <end position="89"/>
    </location>
</feature>
<feature type="coiled-coil region" evidence="8">
    <location>
        <begin position="1157"/>
        <end position="1184"/>
    </location>
</feature>
<evidence type="ECO:0000313" key="11">
    <source>
        <dbReference type="Proteomes" id="UP000007266"/>
    </source>
</evidence>
<feature type="coiled-coil region" evidence="8">
    <location>
        <begin position="1265"/>
        <end position="1320"/>
    </location>
</feature>
<evidence type="ECO:0000256" key="3">
    <source>
        <dbReference type="ARBA" id="ARBA00022490"/>
    </source>
</evidence>
<feature type="coiled-coil region" evidence="8">
    <location>
        <begin position="601"/>
        <end position="628"/>
    </location>
</feature>
<evidence type="ECO:0000256" key="2">
    <source>
        <dbReference type="ARBA" id="ARBA00004300"/>
    </source>
</evidence>
<feature type="coiled-coil region" evidence="8">
    <location>
        <begin position="705"/>
        <end position="739"/>
    </location>
</feature>
<feature type="coiled-coil region" evidence="8">
    <location>
        <begin position="326"/>
        <end position="409"/>
    </location>
</feature>
<evidence type="ECO:0000256" key="7">
    <source>
        <dbReference type="ARBA" id="ARBA00023273"/>
    </source>
</evidence>
<reference evidence="10 11" key="2">
    <citation type="journal article" date="2010" name="Nucleic Acids Res.">
        <title>BeetleBase in 2010: revisions to provide comprehensive genomic information for Tribolium castaneum.</title>
        <authorList>
            <person name="Kim H.S."/>
            <person name="Murphy T."/>
            <person name="Xia J."/>
            <person name="Caragea D."/>
            <person name="Park Y."/>
            <person name="Beeman R.W."/>
            <person name="Lorenzen M.D."/>
            <person name="Butcher S."/>
            <person name="Manak J.R."/>
            <person name="Brown S.J."/>
        </authorList>
    </citation>
    <scope>GENOME REANNOTATION</scope>
    <source>
        <strain evidence="10 11">Georgia GA2</strain>
    </source>
</reference>
<name>A0A139WM54_TRICA</name>
<feature type="region of interest" description="Disordered" evidence="9">
    <location>
        <begin position="75"/>
        <end position="95"/>
    </location>
</feature>
<comment type="subcellular location">
    <subcellularLocation>
        <location evidence="1">Cytoplasm</location>
        <location evidence="1">Cytoskeleton</location>
        <location evidence="1">Cilium basal body</location>
    </subcellularLocation>
    <subcellularLocation>
        <location evidence="2">Cytoplasm</location>
        <location evidence="2">Cytoskeleton</location>
        <location evidence="2">Microtubule organizing center</location>
        <location evidence="2">Centrosome</location>
    </subcellularLocation>
</comment>
<reference evidence="10 11" key="1">
    <citation type="journal article" date="2008" name="Nature">
        <title>The genome of the model beetle and pest Tribolium castaneum.</title>
        <authorList>
            <consortium name="Tribolium Genome Sequencing Consortium"/>
            <person name="Richards S."/>
            <person name="Gibbs R.A."/>
            <person name="Weinstock G.M."/>
            <person name="Brown S.J."/>
            <person name="Denell R."/>
            <person name="Beeman R.W."/>
            <person name="Gibbs R."/>
            <person name="Beeman R.W."/>
            <person name="Brown S.J."/>
            <person name="Bucher G."/>
            <person name="Friedrich M."/>
            <person name="Grimmelikhuijzen C.J."/>
            <person name="Klingler M."/>
            <person name="Lorenzen M."/>
            <person name="Richards S."/>
            <person name="Roth S."/>
            <person name="Schroder R."/>
            <person name="Tautz D."/>
            <person name="Zdobnov E.M."/>
            <person name="Muzny D."/>
            <person name="Gibbs R.A."/>
            <person name="Weinstock G.M."/>
            <person name="Attaway T."/>
            <person name="Bell S."/>
            <person name="Buhay C.J."/>
            <person name="Chandrabose M.N."/>
            <person name="Chavez D."/>
            <person name="Clerk-Blankenburg K.P."/>
            <person name="Cree A."/>
            <person name="Dao M."/>
            <person name="Davis C."/>
            <person name="Chacko J."/>
            <person name="Dinh H."/>
            <person name="Dugan-Rocha S."/>
            <person name="Fowler G."/>
            <person name="Garner T.T."/>
            <person name="Garnes J."/>
            <person name="Gnirke A."/>
            <person name="Hawes A."/>
            <person name="Hernandez J."/>
            <person name="Hines S."/>
            <person name="Holder M."/>
            <person name="Hume J."/>
            <person name="Jhangiani S.N."/>
            <person name="Joshi V."/>
            <person name="Khan Z.M."/>
            <person name="Jackson L."/>
            <person name="Kovar C."/>
            <person name="Kowis A."/>
            <person name="Lee S."/>
            <person name="Lewis L.R."/>
            <person name="Margolis J."/>
            <person name="Morgan M."/>
            <person name="Nazareth L.V."/>
            <person name="Nguyen N."/>
            <person name="Okwuonu G."/>
            <person name="Parker D."/>
            <person name="Richards S."/>
            <person name="Ruiz S.J."/>
            <person name="Santibanez J."/>
            <person name="Savard J."/>
            <person name="Scherer S.E."/>
            <person name="Schneider B."/>
            <person name="Sodergren E."/>
            <person name="Tautz D."/>
            <person name="Vattahil S."/>
            <person name="Villasana D."/>
            <person name="White C.S."/>
            <person name="Wright R."/>
            <person name="Park Y."/>
            <person name="Beeman R.W."/>
            <person name="Lord J."/>
            <person name="Oppert B."/>
            <person name="Lorenzen M."/>
            <person name="Brown S."/>
            <person name="Wang L."/>
            <person name="Savard J."/>
            <person name="Tautz D."/>
            <person name="Richards S."/>
            <person name="Weinstock G."/>
            <person name="Gibbs R.A."/>
            <person name="Liu Y."/>
            <person name="Worley K."/>
            <person name="Weinstock G."/>
            <person name="Elsik C.G."/>
            <person name="Reese J.T."/>
            <person name="Elhaik E."/>
            <person name="Landan G."/>
            <person name="Graur D."/>
            <person name="Arensburger P."/>
            <person name="Atkinson P."/>
            <person name="Beeman R.W."/>
            <person name="Beidler J."/>
            <person name="Brown S.J."/>
            <person name="Demuth J.P."/>
            <person name="Drury D.W."/>
            <person name="Du Y.Z."/>
            <person name="Fujiwara H."/>
            <person name="Lorenzen M."/>
            <person name="Maselli V."/>
            <person name="Osanai M."/>
            <person name="Park Y."/>
            <person name="Robertson H.M."/>
            <person name="Tu Z."/>
            <person name="Wang J.J."/>
            <person name="Wang S."/>
            <person name="Richards S."/>
            <person name="Song H."/>
            <person name="Zhang L."/>
            <person name="Sodergren E."/>
            <person name="Werner D."/>
            <person name="Stanke M."/>
            <person name="Morgenstern B."/>
            <person name="Solovyev V."/>
            <person name="Kosarev P."/>
            <person name="Brown G."/>
            <person name="Chen H.C."/>
            <person name="Ermolaeva O."/>
            <person name="Hlavina W."/>
            <person name="Kapustin Y."/>
            <person name="Kiryutin B."/>
            <person name="Kitts P."/>
            <person name="Maglott D."/>
            <person name="Pruitt K."/>
            <person name="Sapojnikov V."/>
            <person name="Souvorov A."/>
            <person name="Mackey A.J."/>
            <person name="Waterhouse R.M."/>
            <person name="Wyder S."/>
            <person name="Zdobnov E.M."/>
            <person name="Zdobnov E.M."/>
            <person name="Wyder S."/>
            <person name="Kriventseva E.V."/>
            <person name="Kadowaki T."/>
            <person name="Bork P."/>
            <person name="Aranda M."/>
            <person name="Bao R."/>
            <person name="Beermann A."/>
            <person name="Berns N."/>
            <person name="Bolognesi R."/>
            <person name="Bonneton F."/>
            <person name="Bopp D."/>
            <person name="Brown S.J."/>
            <person name="Bucher G."/>
            <person name="Butts T."/>
            <person name="Chaumot A."/>
            <person name="Denell R.E."/>
            <person name="Ferrier D.E."/>
            <person name="Friedrich M."/>
            <person name="Gordon C.M."/>
            <person name="Jindra M."/>
            <person name="Klingler M."/>
            <person name="Lan Q."/>
            <person name="Lattorff H.M."/>
            <person name="Laudet V."/>
            <person name="von Levetsow C."/>
            <person name="Liu Z."/>
            <person name="Lutz R."/>
            <person name="Lynch J.A."/>
            <person name="da Fonseca R.N."/>
            <person name="Posnien N."/>
            <person name="Reuter R."/>
            <person name="Roth S."/>
            <person name="Savard J."/>
            <person name="Schinko J.B."/>
            <person name="Schmitt C."/>
            <person name="Schoppmeier M."/>
            <person name="Schroder R."/>
            <person name="Shippy T.D."/>
            <person name="Simonnet F."/>
            <person name="Marques-Souza H."/>
            <person name="Tautz D."/>
            <person name="Tomoyasu Y."/>
            <person name="Trauner J."/>
            <person name="Van der Zee M."/>
            <person name="Vervoort M."/>
            <person name="Wittkopp N."/>
            <person name="Wimmer E.A."/>
            <person name="Yang X."/>
            <person name="Jones A.K."/>
            <person name="Sattelle D.B."/>
            <person name="Ebert P.R."/>
            <person name="Nelson D."/>
            <person name="Scott J.G."/>
            <person name="Beeman R.W."/>
            <person name="Muthukrishnan S."/>
            <person name="Kramer K.J."/>
            <person name="Arakane Y."/>
            <person name="Beeman R.W."/>
            <person name="Zhu Q."/>
            <person name="Hogenkamp D."/>
            <person name="Dixit R."/>
            <person name="Oppert B."/>
            <person name="Jiang H."/>
            <person name="Zou Z."/>
            <person name="Marshall J."/>
            <person name="Elpidina E."/>
            <person name="Vinokurov K."/>
            <person name="Oppert C."/>
            <person name="Zou Z."/>
            <person name="Evans J."/>
            <person name="Lu Z."/>
            <person name="Zhao P."/>
            <person name="Sumathipala N."/>
            <person name="Altincicek B."/>
            <person name="Vilcinskas A."/>
            <person name="Williams M."/>
            <person name="Hultmark D."/>
            <person name="Hetru C."/>
            <person name="Jiang H."/>
            <person name="Grimmelikhuijzen C.J."/>
            <person name="Hauser F."/>
            <person name="Cazzamali G."/>
            <person name="Williamson M."/>
            <person name="Park Y."/>
            <person name="Li B."/>
            <person name="Tanaka Y."/>
            <person name="Predel R."/>
            <person name="Neupert S."/>
            <person name="Schachtner J."/>
            <person name="Verleyen P."/>
            <person name="Raible F."/>
            <person name="Bork P."/>
            <person name="Friedrich M."/>
            <person name="Walden K.K."/>
            <person name="Robertson H.M."/>
            <person name="Angeli S."/>
            <person name="Foret S."/>
            <person name="Bucher G."/>
            <person name="Schuetz S."/>
            <person name="Maleszka R."/>
            <person name="Wimmer E.A."/>
            <person name="Beeman R.W."/>
            <person name="Lorenzen M."/>
            <person name="Tomoyasu Y."/>
            <person name="Miller S.C."/>
            <person name="Grossmann D."/>
            <person name="Bucher G."/>
        </authorList>
    </citation>
    <scope>NUCLEOTIDE SEQUENCE [LARGE SCALE GENOMIC DNA]</scope>
    <source>
        <strain evidence="10 11">Georgia GA2</strain>
    </source>
</reference>
<gene>
    <name evidence="10" type="primary">AUGUSTUS-3.0.2_32082</name>
    <name evidence="10" type="ORF">TcasGA2_TC032082</name>
</gene>
<dbReference type="EMBL" id="KQ971312">
    <property type="protein sequence ID" value="KYB29118.1"/>
    <property type="molecule type" value="Genomic_DNA"/>
</dbReference>
<dbReference type="PANTHER" id="PTHR18879:SF20">
    <property type="entry name" value="CENTROSOMAL PROTEIN OF 290 KDA"/>
    <property type="match status" value="1"/>
</dbReference>
<dbReference type="InParanoid" id="A0A139WM54"/>
<dbReference type="STRING" id="7070.A0A139WM54"/>
<evidence type="ECO:0000256" key="4">
    <source>
        <dbReference type="ARBA" id="ARBA00022794"/>
    </source>
</evidence>
<keyword evidence="5 8" id="KW-0175">Coiled coil</keyword>
<evidence type="ECO:0000256" key="8">
    <source>
        <dbReference type="SAM" id="Coils"/>
    </source>
</evidence>
<dbReference type="GO" id="GO:1905515">
    <property type="term" value="P:non-motile cilium assembly"/>
    <property type="evidence" value="ECO:0000318"/>
    <property type="project" value="GO_Central"/>
</dbReference>
<evidence type="ECO:0000256" key="9">
    <source>
        <dbReference type="SAM" id="MobiDB-lite"/>
    </source>
</evidence>
<dbReference type="GO" id="GO:1905349">
    <property type="term" value="P:ciliary transition zone assembly"/>
    <property type="evidence" value="ECO:0000318"/>
    <property type="project" value="GO_Central"/>
</dbReference>
<dbReference type="GO" id="GO:0034451">
    <property type="term" value="C:centriolar satellite"/>
    <property type="evidence" value="ECO:0000318"/>
    <property type="project" value="GO_Central"/>
</dbReference>
<dbReference type="FunCoup" id="A0A139WM54">
    <property type="interactions" value="52"/>
</dbReference>
<dbReference type="Proteomes" id="UP000007266">
    <property type="component" value="Linkage group 2"/>
</dbReference>
<dbReference type="InterPro" id="IPR026201">
    <property type="entry name" value="Cep290"/>
</dbReference>
<feature type="region of interest" description="Disordered" evidence="9">
    <location>
        <begin position="895"/>
        <end position="919"/>
    </location>
</feature>
<keyword evidence="7" id="KW-0966">Cell projection</keyword>
<feature type="region of interest" description="Disordered" evidence="9">
    <location>
        <begin position="294"/>
        <end position="316"/>
    </location>
</feature>
<feature type="compositionally biased region" description="Low complexity" evidence="9">
    <location>
        <begin position="302"/>
        <end position="311"/>
    </location>
</feature>
<feature type="coiled-coil region" evidence="8">
    <location>
        <begin position="1349"/>
        <end position="1772"/>
    </location>
</feature>
<feature type="coiled-coil region" evidence="8">
    <location>
        <begin position="1019"/>
        <end position="1094"/>
    </location>
</feature>
<accession>A0A139WM54</accession>
<keyword evidence="3" id="KW-0963">Cytoplasm</keyword>
<keyword evidence="4" id="KW-0970">Cilium biogenesis/degradation</keyword>
<feature type="region of interest" description="Disordered" evidence="9">
    <location>
        <begin position="520"/>
        <end position="540"/>
    </location>
</feature>
<dbReference type="OMA" id="NIMEHFA"/>
<evidence type="ECO:0000256" key="6">
    <source>
        <dbReference type="ARBA" id="ARBA00023212"/>
    </source>
</evidence>
<evidence type="ECO:0000313" key="10">
    <source>
        <dbReference type="EMBL" id="KYB29118.1"/>
    </source>
</evidence>
<keyword evidence="11" id="KW-1185">Reference proteome</keyword>
<evidence type="ECO:0000256" key="5">
    <source>
        <dbReference type="ARBA" id="ARBA00023054"/>
    </source>
</evidence>